<dbReference type="PANTHER" id="PTHR30097:SF4">
    <property type="entry name" value="SLR6042 PROTEIN"/>
    <property type="match status" value="1"/>
</dbReference>
<sequence>MSRLRTAAPRQRIHAADGPAAASDSAVQQLAAIMRAAKSRDALYAAVAKWLSQRPRFAAVGFFTAGENATLDFGPHTFDGPAFDSDAFLTNAIATAEQAQQSRLTVTTNAANIRNVTLISVPLTSSNANPPLDQPIAADVLTAAIVTSPDERADDSLLQLAAANIGMWHSDHRNTELQRQLRSTAATLDLLATIETADNFRSGCMALVNTLNQHLRCRGFVLAIRKRGRDHRLKVEAVAGMANVDSRSSLTSSLIDALHECVDRATLSTFPADDHEDRTALLAHRKLCGELQATKLISHPLKTTDNQVVGAWMAVYDSTDIPADADTLLRVASPRIADALRLSQQASATFFRQPANKARWRWLKRFTVASTLAAAVLAVPVQYRVHCDCAAEPDVRRFIVAPHEGLIEKTFVQSGDVVTAGQLLAAMDGRDVRWELAGLAAEREKAAKEHDSSLLQGDAAAAQRATLELRRIAAREHVLQRRKVQLQVTSPVNGIVLDGHLDRVENAPVTIGQALYEVAELSPVTVEVAIPDDEFSNVAAGFEVSVKFNGIDETFTGTIERIHPRSEIRDADNVFIAEVVLSNASEQLRPGMKGYARVEGETHSLAWNLFHKPWEHLRKSLPF</sequence>
<evidence type="ECO:0000313" key="4">
    <source>
        <dbReference type="EMBL" id="APZ94421.1"/>
    </source>
</evidence>
<reference evidence="4 5" key="1">
    <citation type="journal article" date="2016" name="Front. Microbiol.">
        <title>Fuerstia marisgermanicae gen. nov., sp. nov., an Unusual Member of the Phylum Planctomycetes from the German Wadden Sea.</title>
        <authorList>
            <person name="Kohn T."/>
            <person name="Heuer A."/>
            <person name="Jogler M."/>
            <person name="Vollmers J."/>
            <person name="Boedeker C."/>
            <person name="Bunk B."/>
            <person name="Rast P."/>
            <person name="Borchert D."/>
            <person name="Glockner I."/>
            <person name="Freese H.M."/>
            <person name="Klenk H.P."/>
            <person name="Overmann J."/>
            <person name="Kaster A.K."/>
            <person name="Rohde M."/>
            <person name="Wiegand S."/>
            <person name="Jogler C."/>
        </authorList>
    </citation>
    <scope>NUCLEOTIDE SEQUENCE [LARGE SCALE GENOMIC DNA]</scope>
    <source>
        <strain evidence="4 5">NH11</strain>
    </source>
</reference>
<dbReference type="RefSeq" id="WP_077025727.1">
    <property type="nucleotide sequence ID" value="NZ_CP017641.1"/>
</dbReference>
<accession>A0A1P8WK48</accession>
<gene>
    <name evidence="4" type="ORF">Fuma_04053</name>
</gene>
<dbReference type="PANTHER" id="PTHR30097">
    <property type="entry name" value="CATION EFFLUX SYSTEM PROTEIN CUSB"/>
    <property type="match status" value="1"/>
</dbReference>
<dbReference type="GO" id="GO:0015679">
    <property type="term" value="P:plasma membrane copper ion transport"/>
    <property type="evidence" value="ECO:0007669"/>
    <property type="project" value="TreeGrafter"/>
</dbReference>
<dbReference type="SUPFAM" id="SSF111369">
    <property type="entry name" value="HlyD-like secretion proteins"/>
    <property type="match status" value="1"/>
</dbReference>
<keyword evidence="1" id="KW-0813">Transport</keyword>
<evidence type="ECO:0000256" key="2">
    <source>
        <dbReference type="SAM" id="MobiDB-lite"/>
    </source>
</evidence>
<dbReference type="Proteomes" id="UP000187735">
    <property type="component" value="Chromosome"/>
</dbReference>
<dbReference type="KEGG" id="fmr:Fuma_04053"/>
<protein>
    <submittedName>
        <fullName evidence="4">Efflux transporter, RND family, MFP subunit</fullName>
    </submittedName>
</protein>
<keyword evidence="5" id="KW-1185">Reference proteome</keyword>
<dbReference type="STRING" id="1891926.Fuma_04053"/>
<dbReference type="Pfam" id="PF25954">
    <property type="entry name" value="Beta-barrel_RND_2"/>
    <property type="match status" value="1"/>
</dbReference>
<dbReference type="InterPro" id="IPR058792">
    <property type="entry name" value="Beta-barrel_RND_2"/>
</dbReference>
<dbReference type="GO" id="GO:0030313">
    <property type="term" value="C:cell envelope"/>
    <property type="evidence" value="ECO:0007669"/>
    <property type="project" value="TreeGrafter"/>
</dbReference>
<name>A0A1P8WK48_9PLAN</name>
<dbReference type="OrthoDB" id="9806939at2"/>
<feature type="domain" description="CusB-like beta-barrel" evidence="3">
    <location>
        <begin position="526"/>
        <end position="601"/>
    </location>
</feature>
<feature type="region of interest" description="Disordered" evidence="2">
    <location>
        <begin position="1"/>
        <end position="20"/>
    </location>
</feature>
<dbReference type="Gene3D" id="2.40.50.100">
    <property type="match status" value="1"/>
</dbReference>
<evidence type="ECO:0000256" key="1">
    <source>
        <dbReference type="ARBA" id="ARBA00022448"/>
    </source>
</evidence>
<evidence type="ECO:0000259" key="3">
    <source>
        <dbReference type="Pfam" id="PF25954"/>
    </source>
</evidence>
<dbReference type="Gene3D" id="2.40.30.170">
    <property type="match status" value="1"/>
</dbReference>
<dbReference type="EMBL" id="CP017641">
    <property type="protein sequence ID" value="APZ94421.1"/>
    <property type="molecule type" value="Genomic_DNA"/>
</dbReference>
<evidence type="ECO:0000313" key="5">
    <source>
        <dbReference type="Proteomes" id="UP000187735"/>
    </source>
</evidence>
<dbReference type="GO" id="GO:0060003">
    <property type="term" value="P:copper ion export"/>
    <property type="evidence" value="ECO:0007669"/>
    <property type="project" value="TreeGrafter"/>
</dbReference>
<dbReference type="AlphaFoldDB" id="A0A1P8WK48"/>
<organism evidence="4 5">
    <name type="scientific">Fuerstiella marisgermanici</name>
    <dbReference type="NCBI Taxonomy" id="1891926"/>
    <lineage>
        <taxon>Bacteria</taxon>
        <taxon>Pseudomonadati</taxon>
        <taxon>Planctomycetota</taxon>
        <taxon>Planctomycetia</taxon>
        <taxon>Planctomycetales</taxon>
        <taxon>Planctomycetaceae</taxon>
        <taxon>Fuerstiella</taxon>
    </lineage>
</organism>
<dbReference type="InterPro" id="IPR051909">
    <property type="entry name" value="MFP_Cation_Efflux"/>
</dbReference>
<proteinExistence type="predicted"/>